<sequence length="623" mass="71940">MSNNKTNRIILYIISILMIGMSIVLSVSIWNNRSLFFDEHVYSMVDYGPYMRLIYNSIKNDDFNSRELTDYSFVYYNFLIDGKWYTNLPDDSNTEELISIYVKENINDKGFLSESDIRYLILNEIDDIGDEEFVEGYIYIDMTKNLQGYFQYSIRNNLKLQSILYFDCISFLVLIAIGLTLIFKNFKLGQTYISDKFDSIPIDIKVISLILSVAIILLFSHKYIKMFKLFSNLRRRIISFCMLSVLTAFGMILFLDILYMMRTNRDNYMELKRKWDDRYLKRVPVGLSLFILMALLYISMLSGFNGSSISSIEGYFFIKENINTLATHFIIIIILSLTISKMIKVKNLYTNHVLSEIKEIASGNLERDVSVVGNDEVSDIAKNVNLIKDGYIKAIEEQKKSERLKYELITNVSHDLRSPLTSIINYLDLSKTCNAEEKLKRYIEAAESNSKILLLLIEDLFELSKMESGNVKLSKTNIDLILLLKQVAYEYNIICENEDKEIVIESSSKELQYFCDSLGISRAFNNLIDNAVKYSLPNTRVYIEVTCHDKEIVIEVKNISYYKLDFDLNELFLRFKRGDKSRASEGTGLGLAIAKGIISLHDGSIILKNDGDLFKAIVSLPIE</sequence>
<feature type="transmembrane region" description="Helical" evidence="14">
    <location>
        <begin position="163"/>
        <end position="183"/>
    </location>
</feature>
<feature type="transmembrane region" description="Helical" evidence="14">
    <location>
        <begin position="279"/>
        <end position="302"/>
    </location>
</feature>
<dbReference type="Gene3D" id="1.10.287.130">
    <property type="match status" value="1"/>
</dbReference>
<name>A0A926EWY6_9FIRM</name>
<comment type="caution">
    <text evidence="17">The sequence shown here is derived from an EMBL/GenBank/DDBJ whole genome shotgun (WGS) entry which is preliminary data.</text>
</comment>
<dbReference type="Gene3D" id="3.30.565.10">
    <property type="entry name" value="Histidine kinase-like ATPase, C-terminal domain"/>
    <property type="match status" value="1"/>
</dbReference>
<gene>
    <name evidence="17" type="ORF">H8707_12670</name>
</gene>
<evidence type="ECO:0000256" key="2">
    <source>
        <dbReference type="ARBA" id="ARBA00004651"/>
    </source>
</evidence>
<dbReference type="InterPro" id="IPR003661">
    <property type="entry name" value="HisK_dim/P_dom"/>
</dbReference>
<keyword evidence="4" id="KW-1003">Cell membrane</keyword>
<evidence type="ECO:0000256" key="3">
    <source>
        <dbReference type="ARBA" id="ARBA00012438"/>
    </source>
</evidence>
<dbReference type="SMART" id="SM00388">
    <property type="entry name" value="HisKA"/>
    <property type="match status" value="1"/>
</dbReference>
<dbReference type="PROSITE" id="PS50109">
    <property type="entry name" value="HIS_KIN"/>
    <property type="match status" value="1"/>
</dbReference>
<feature type="transmembrane region" description="Helical" evidence="14">
    <location>
        <begin position="9"/>
        <end position="30"/>
    </location>
</feature>
<keyword evidence="6" id="KW-0808">Transferase</keyword>
<dbReference type="SUPFAM" id="SSF47384">
    <property type="entry name" value="Homodimeric domain of signal transducing histidine kinase"/>
    <property type="match status" value="1"/>
</dbReference>
<evidence type="ECO:0000313" key="17">
    <source>
        <dbReference type="EMBL" id="MBC8589067.1"/>
    </source>
</evidence>
<dbReference type="InterPro" id="IPR005467">
    <property type="entry name" value="His_kinase_dom"/>
</dbReference>
<comment type="subcellular location">
    <subcellularLocation>
        <location evidence="2">Cell membrane</location>
        <topology evidence="2">Multi-pass membrane protein</topology>
    </subcellularLocation>
</comment>
<dbReference type="Pfam" id="PF00512">
    <property type="entry name" value="HisKA"/>
    <property type="match status" value="1"/>
</dbReference>
<evidence type="ECO:0000256" key="13">
    <source>
        <dbReference type="ARBA" id="ARBA00023136"/>
    </source>
</evidence>
<evidence type="ECO:0000313" key="18">
    <source>
        <dbReference type="Proteomes" id="UP000601171"/>
    </source>
</evidence>
<evidence type="ECO:0000256" key="5">
    <source>
        <dbReference type="ARBA" id="ARBA00022553"/>
    </source>
</evidence>
<dbReference type="CDD" id="cd00082">
    <property type="entry name" value="HisKA"/>
    <property type="match status" value="1"/>
</dbReference>
<evidence type="ECO:0000259" key="15">
    <source>
        <dbReference type="PROSITE" id="PS50109"/>
    </source>
</evidence>
<keyword evidence="18" id="KW-1185">Reference proteome</keyword>
<keyword evidence="12" id="KW-0902">Two-component regulatory system</keyword>
<dbReference type="InterPro" id="IPR050398">
    <property type="entry name" value="HssS/ArlS-like"/>
</dbReference>
<dbReference type="SMART" id="SM00387">
    <property type="entry name" value="HATPase_c"/>
    <property type="match status" value="1"/>
</dbReference>
<dbReference type="GO" id="GO:0005524">
    <property type="term" value="F:ATP binding"/>
    <property type="evidence" value="ECO:0007669"/>
    <property type="project" value="UniProtKB-KW"/>
</dbReference>
<evidence type="ECO:0000256" key="9">
    <source>
        <dbReference type="ARBA" id="ARBA00022777"/>
    </source>
</evidence>
<evidence type="ECO:0000256" key="7">
    <source>
        <dbReference type="ARBA" id="ARBA00022692"/>
    </source>
</evidence>
<evidence type="ECO:0000259" key="16">
    <source>
        <dbReference type="PROSITE" id="PS50885"/>
    </source>
</evidence>
<dbReference type="Pfam" id="PF02518">
    <property type="entry name" value="HATPase_c"/>
    <property type="match status" value="1"/>
</dbReference>
<evidence type="ECO:0000256" key="10">
    <source>
        <dbReference type="ARBA" id="ARBA00022840"/>
    </source>
</evidence>
<dbReference type="RefSeq" id="WP_262430530.1">
    <property type="nucleotide sequence ID" value="NZ_JACRTG010000030.1"/>
</dbReference>
<feature type="transmembrane region" description="Helical" evidence="14">
    <location>
        <begin position="204"/>
        <end position="224"/>
    </location>
</feature>
<accession>A0A926EWY6</accession>
<dbReference type="SUPFAM" id="SSF55874">
    <property type="entry name" value="ATPase domain of HSP90 chaperone/DNA topoisomerase II/histidine kinase"/>
    <property type="match status" value="1"/>
</dbReference>
<dbReference type="InterPro" id="IPR003660">
    <property type="entry name" value="HAMP_dom"/>
</dbReference>
<reference evidence="17" key="1">
    <citation type="submission" date="2020-08" db="EMBL/GenBank/DDBJ databases">
        <title>Genome public.</title>
        <authorList>
            <person name="Liu C."/>
            <person name="Sun Q."/>
        </authorList>
    </citation>
    <scope>NUCLEOTIDE SEQUENCE</scope>
    <source>
        <strain evidence="17">BX21</strain>
    </source>
</reference>
<evidence type="ECO:0000256" key="14">
    <source>
        <dbReference type="SAM" id="Phobius"/>
    </source>
</evidence>
<dbReference type="PANTHER" id="PTHR45528">
    <property type="entry name" value="SENSOR HISTIDINE KINASE CPXA"/>
    <property type="match status" value="1"/>
</dbReference>
<keyword evidence="13 14" id="KW-0472">Membrane</keyword>
<keyword evidence="7 14" id="KW-0812">Transmembrane</keyword>
<evidence type="ECO:0000256" key="4">
    <source>
        <dbReference type="ARBA" id="ARBA00022475"/>
    </source>
</evidence>
<dbReference type="CDD" id="cd06225">
    <property type="entry name" value="HAMP"/>
    <property type="match status" value="1"/>
</dbReference>
<keyword evidence="10" id="KW-0067">ATP-binding</keyword>
<dbReference type="PROSITE" id="PS50885">
    <property type="entry name" value="HAMP"/>
    <property type="match status" value="1"/>
</dbReference>
<dbReference type="GO" id="GO:0000155">
    <property type="term" value="F:phosphorelay sensor kinase activity"/>
    <property type="evidence" value="ECO:0007669"/>
    <property type="project" value="InterPro"/>
</dbReference>
<evidence type="ECO:0000256" key="1">
    <source>
        <dbReference type="ARBA" id="ARBA00000085"/>
    </source>
</evidence>
<keyword evidence="5" id="KW-0597">Phosphoprotein</keyword>
<keyword evidence="11 14" id="KW-1133">Transmembrane helix</keyword>
<proteinExistence type="predicted"/>
<dbReference type="EMBL" id="JACRTG010000030">
    <property type="protein sequence ID" value="MBC8589067.1"/>
    <property type="molecule type" value="Genomic_DNA"/>
</dbReference>
<comment type="catalytic activity">
    <reaction evidence="1">
        <text>ATP + protein L-histidine = ADP + protein N-phospho-L-histidine.</text>
        <dbReference type="EC" id="2.7.13.3"/>
    </reaction>
</comment>
<feature type="transmembrane region" description="Helical" evidence="14">
    <location>
        <begin position="322"/>
        <end position="339"/>
    </location>
</feature>
<feature type="transmembrane region" description="Helical" evidence="14">
    <location>
        <begin position="236"/>
        <end position="259"/>
    </location>
</feature>
<organism evidence="17 18">
    <name type="scientific">Paratissierella segnis</name>
    <dbReference type="NCBI Taxonomy" id="2763679"/>
    <lineage>
        <taxon>Bacteria</taxon>
        <taxon>Bacillati</taxon>
        <taxon>Bacillota</taxon>
        <taxon>Tissierellia</taxon>
        <taxon>Tissierellales</taxon>
        <taxon>Tissierellaceae</taxon>
        <taxon>Paratissierella</taxon>
    </lineage>
</organism>
<dbReference type="InterPro" id="IPR036890">
    <property type="entry name" value="HATPase_C_sf"/>
</dbReference>
<dbReference type="AlphaFoldDB" id="A0A926EWY6"/>
<evidence type="ECO:0000256" key="8">
    <source>
        <dbReference type="ARBA" id="ARBA00022741"/>
    </source>
</evidence>
<dbReference type="PANTHER" id="PTHR45528:SF1">
    <property type="entry name" value="SENSOR HISTIDINE KINASE CPXA"/>
    <property type="match status" value="1"/>
</dbReference>
<dbReference type="EC" id="2.7.13.3" evidence="3"/>
<dbReference type="Proteomes" id="UP000601171">
    <property type="component" value="Unassembled WGS sequence"/>
</dbReference>
<dbReference type="InterPro" id="IPR003594">
    <property type="entry name" value="HATPase_dom"/>
</dbReference>
<dbReference type="InterPro" id="IPR036097">
    <property type="entry name" value="HisK_dim/P_sf"/>
</dbReference>
<feature type="domain" description="HAMP" evidence="16">
    <location>
        <begin position="351"/>
        <end position="396"/>
    </location>
</feature>
<feature type="domain" description="Histidine kinase" evidence="15">
    <location>
        <begin position="411"/>
        <end position="623"/>
    </location>
</feature>
<evidence type="ECO:0000256" key="11">
    <source>
        <dbReference type="ARBA" id="ARBA00022989"/>
    </source>
</evidence>
<keyword evidence="9 17" id="KW-0418">Kinase</keyword>
<evidence type="ECO:0000256" key="6">
    <source>
        <dbReference type="ARBA" id="ARBA00022679"/>
    </source>
</evidence>
<protein>
    <recommendedName>
        <fullName evidence="3">histidine kinase</fullName>
        <ecNumber evidence="3">2.7.13.3</ecNumber>
    </recommendedName>
</protein>
<evidence type="ECO:0000256" key="12">
    <source>
        <dbReference type="ARBA" id="ARBA00023012"/>
    </source>
</evidence>
<dbReference type="GO" id="GO:0005886">
    <property type="term" value="C:plasma membrane"/>
    <property type="evidence" value="ECO:0007669"/>
    <property type="project" value="UniProtKB-SubCell"/>
</dbReference>
<keyword evidence="8" id="KW-0547">Nucleotide-binding</keyword>